<feature type="compositionally biased region" description="Low complexity" evidence="1">
    <location>
        <begin position="649"/>
        <end position="662"/>
    </location>
</feature>
<feature type="compositionally biased region" description="Low complexity" evidence="1">
    <location>
        <begin position="60"/>
        <end position="71"/>
    </location>
</feature>
<feature type="compositionally biased region" description="Basic and acidic residues" evidence="1">
    <location>
        <begin position="268"/>
        <end position="296"/>
    </location>
</feature>
<evidence type="ECO:0000256" key="1">
    <source>
        <dbReference type="SAM" id="MobiDB-lite"/>
    </source>
</evidence>
<comment type="caution">
    <text evidence="2">The sequence shown here is derived from an EMBL/GenBank/DDBJ whole genome shotgun (WGS) entry which is preliminary data.</text>
</comment>
<name>A0AAN6W4J8_9PEZI</name>
<reference evidence="2" key="2">
    <citation type="submission" date="2023-05" db="EMBL/GenBank/DDBJ databases">
        <authorList>
            <consortium name="Lawrence Berkeley National Laboratory"/>
            <person name="Steindorff A."/>
            <person name="Hensen N."/>
            <person name="Bonometti L."/>
            <person name="Westerberg I."/>
            <person name="Brannstrom I.O."/>
            <person name="Guillou S."/>
            <person name="Cros-Aarteil S."/>
            <person name="Calhoun S."/>
            <person name="Haridas S."/>
            <person name="Kuo A."/>
            <person name="Mondo S."/>
            <person name="Pangilinan J."/>
            <person name="Riley R."/>
            <person name="Labutti K."/>
            <person name="Andreopoulos B."/>
            <person name="Lipzen A."/>
            <person name="Chen C."/>
            <person name="Yanf M."/>
            <person name="Daum C."/>
            <person name="Ng V."/>
            <person name="Clum A."/>
            <person name="Ohm R."/>
            <person name="Martin F."/>
            <person name="Silar P."/>
            <person name="Natvig D."/>
            <person name="Lalanne C."/>
            <person name="Gautier V."/>
            <person name="Ament-Velasquez S.L."/>
            <person name="Kruys A."/>
            <person name="Hutchinson M.I."/>
            <person name="Powell A.J."/>
            <person name="Barry K."/>
            <person name="Miller A.N."/>
            <person name="Grigoriev I.V."/>
            <person name="Debuchy R."/>
            <person name="Gladieux P."/>
            <person name="Thoren M.H."/>
            <person name="Johannesson H."/>
        </authorList>
    </citation>
    <scope>NUCLEOTIDE SEQUENCE</scope>
    <source>
        <strain evidence="2">CBS 892.96</strain>
    </source>
</reference>
<feature type="compositionally biased region" description="Low complexity" evidence="1">
    <location>
        <begin position="544"/>
        <end position="555"/>
    </location>
</feature>
<dbReference type="EMBL" id="MU866300">
    <property type="protein sequence ID" value="KAK4174117.1"/>
    <property type="molecule type" value="Genomic_DNA"/>
</dbReference>
<feature type="region of interest" description="Disordered" evidence="1">
    <location>
        <begin position="433"/>
        <end position="490"/>
    </location>
</feature>
<feature type="compositionally biased region" description="Low complexity" evidence="1">
    <location>
        <begin position="513"/>
        <end position="523"/>
    </location>
</feature>
<feature type="compositionally biased region" description="Basic and acidic residues" evidence="1">
    <location>
        <begin position="314"/>
        <end position="334"/>
    </location>
</feature>
<feature type="region of interest" description="Disordered" evidence="1">
    <location>
        <begin position="240"/>
        <end position="296"/>
    </location>
</feature>
<feature type="region of interest" description="Disordered" evidence="1">
    <location>
        <begin position="1"/>
        <end position="184"/>
    </location>
</feature>
<dbReference type="Proteomes" id="UP001302321">
    <property type="component" value="Unassembled WGS sequence"/>
</dbReference>
<feature type="compositionally biased region" description="Acidic residues" evidence="1">
    <location>
        <begin position="246"/>
        <end position="267"/>
    </location>
</feature>
<proteinExistence type="predicted"/>
<feature type="compositionally biased region" description="Polar residues" evidence="1">
    <location>
        <begin position="594"/>
        <end position="607"/>
    </location>
</feature>
<evidence type="ECO:0000313" key="3">
    <source>
        <dbReference type="Proteomes" id="UP001302321"/>
    </source>
</evidence>
<accession>A0AAN6W4J8</accession>
<dbReference type="AlphaFoldDB" id="A0AAN6W4J8"/>
<sequence length="775" mass="84757">MASPTTTRHGGFLGGGSPQLSVSSTSELEKHRTRKKVVFSSENSRYNKMMLSQAGERNRISGSSGRGWSKSRSPRKQKQVIVEHDGCNPSRGKVQPPHPPRSPAPVAFQLGTSVGIRGGSTTLRAKVGAAINQQHQQSHDNGPNSHSASTSKKRTLDVPPGIFSSSRRRLLGRLSRSPSPCMPHRQYEHIAFDNSKDELGQIDELASPLHVMLPSQTGVPRKKRALSVWRLASPPKVKIVGAPEPEVVDSESDDISDHDSDGDETSEVDCHIRGERKQRSRRVPEVKVEQEDKEDRPLTVTKTALPMPIIPGEESQRRDGYKHNVNDKAKKPSEKSPFTMYGERHYSEWTGTWDSETHRIPGAGALFPEGYEPRISNPQPWIYPIRDCQNVFPEAWALGGHFSIGTPSITLFSANASRRAPLLNDNRGGTMSIIGTRKFPDPGTGRMPALRIEKRVPLSGVTPRKPKETPAPAPRPLSTPQPQSNSYLVIDLPSNRSSRYLYSPDKHSQAFFQPKKKAPAASSGHHLPKETGPPKEANIGANNDSVPGPSSSDDSIAPMPIRGSIKGEGGVPASSRAARAQVRQEPLPSKAGGDTSQAPANSTTFTRKSGRLVRPEPPTRPTRQAPKRPHWAYPGPRIRPRRSERGKLPSLISSSPSDPSTSARGAILPHTMSDWKIAPGRIHVAFSTYLTHSSTSPLHLTSTISFQLLAIQPDNTVQWRPSSSPGSVEEEEPRTRIYSVAQGIVRVKLCDQEFPVGPNGIFKVSTGQKYELSSV</sequence>
<gene>
    <name evidence="2" type="ORF">QBC36DRAFT_348213</name>
</gene>
<evidence type="ECO:0000313" key="2">
    <source>
        <dbReference type="EMBL" id="KAK4174117.1"/>
    </source>
</evidence>
<protein>
    <submittedName>
        <fullName evidence="2">Uncharacterized protein</fullName>
    </submittedName>
</protein>
<feature type="compositionally biased region" description="Polar residues" evidence="1">
    <location>
        <begin position="131"/>
        <end position="150"/>
    </location>
</feature>
<feature type="region of interest" description="Disordered" evidence="1">
    <location>
        <begin position="513"/>
        <end position="664"/>
    </location>
</feature>
<feature type="compositionally biased region" description="Pro residues" evidence="1">
    <location>
        <begin position="469"/>
        <end position="479"/>
    </location>
</feature>
<keyword evidence="3" id="KW-1185">Reference proteome</keyword>
<reference evidence="2" key="1">
    <citation type="journal article" date="2023" name="Mol. Phylogenet. Evol.">
        <title>Genome-scale phylogeny and comparative genomics of the fungal order Sordariales.</title>
        <authorList>
            <person name="Hensen N."/>
            <person name="Bonometti L."/>
            <person name="Westerberg I."/>
            <person name="Brannstrom I.O."/>
            <person name="Guillou S."/>
            <person name="Cros-Aarteil S."/>
            <person name="Calhoun S."/>
            <person name="Haridas S."/>
            <person name="Kuo A."/>
            <person name="Mondo S."/>
            <person name="Pangilinan J."/>
            <person name="Riley R."/>
            <person name="LaButti K."/>
            <person name="Andreopoulos B."/>
            <person name="Lipzen A."/>
            <person name="Chen C."/>
            <person name="Yan M."/>
            <person name="Daum C."/>
            <person name="Ng V."/>
            <person name="Clum A."/>
            <person name="Steindorff A."/>
            <person name="Ohm R.A."/>
            <person name="Martin F."/>
            <person name="Silar P."/>
            <person name="Natvig D.O."/>
            <person name="Lalanne C."/>
            <person name="Gautier V."/>
            <person name="Ament-Velasquez S.L."/>
            <person name="Kruys A."/>
            <person name="Hutchinson M.I."/>
            <person name="Powell A.J."/>
            <person name="Barry K."/>
            <person name="Miller A.N."/>
            <person name="Grigoriev I.V."/>
            <person name="Debuchy R."/>
            <person name="Gladieux P."/>
            <person name="Hiltunen Thoren M."/>
            <person name="Johannesson H."/>
        </authorList>
    </citation>
    <scope>NUCLEOTIDE SEQUENCE</scope>
    <source>
        <strain evidence="2">CBS 892.96</strain>
    </source>
</reference>
<organism evidence="2 3">
    <name type="scientific">Triangularia setosa</name>
    <dbReference type="NCBI Taxonomy" id="2587417"/>
    <lineage>
        <taxon>Eukaryota</taxon>
        <taxon>Fungi</taxon>
        <taxon>Dikarya</taxon>
        <taxon>Ascomycota</taxon>
        <taxon>Pezizomycotina</taxon>
        <taxon>Sordariomycetes</taxon>
        <taxon>Sordariomycetidae</taxon>
        <taxon>Sordariales</taxon>
        <taxon>Podosporaceae</taxon>
        <taxon>Triangularia</taxon>
    </lineage>
</organism>
<feature type="region of interest" description="Disordered" evidence="1">
    <location>
        <begin position="310"/>
        <end position="338"/>
    </location>
</feature>